<proteinExistence type="predicted"/>
<reference evidence="1" key="1">
    <citation type="submission" date="2020-08" db="EMBL/GenBank/DDBJ databases">
        <title>Multicomponent nature underlies the extraordinary mechanical properties of spider dragline silk.</title>
        <authorList>
            <person name="Kono N."/>
            <person name="Nakamura H."/>
            <person name="Mori M."/>
            <person name="Yoshida Y."/>
            <person name="Ohtoshi R."/>
            <person name="Malay A.D."/>
            <person name="Moran D.A.P."/>
            <person name="Tomita M."/>
            <person name="Numata K."/>
            <person name="Arakawa K."/>
        </authorList>
    </citation>
    <scope>NUCLEOTIDE SEQUENCE</scope>
</reference>
<dbReference type="OrthoDB" id="6436843at2759"/>
<dbReference type="AlphaFoldDB" id="A0A8X6ND21"/>
<keyword evidence="2" id="KW-1185">Reference proteome</keyword>
<evidence type="ECO:0000313" key="1">
    <source>
        <dbReference type="EMBL" id="GFT08469.1"/>
    </source>
</evidence>
<protein>
    <submittedName>
        <fullName evidence="1">HTH_48 domain-containing protein</fullName>
    </submittedName>
</protein>
<gene>
    <name evidence="1" type="primary">WH47_00818</name>
    <name evidence="1" type="ORF">NPIL_599221</name>
</gene>
<dbReference type="Proteomes" id="UP000887013">
    <property type="component" value="Unassembled WGS sequence"/>
</dbReference>
<accession>A0A8X6ND21</accession>
<organism evidence="1 2">
    <name type="scientific">Nephila pilipes</name>
    <name type="common">Giant wood spider</name>
    <name type="synonym">Nephila maculata</name>
    <dbReference type="NCBI Taxonomy" id="299642"/>
    <lineage>
        <taxon>Eukaryota</taxon>
        <taxon>Metazoa</taxon>
        <taxon>Ecdysozoa</taxon>
        <taxon>Arthropoda</taxon>
        <taxon>Chelicerata</taxon>
        <taxon>Arachnida</taxon>
        <taxon>Araneae</taxon>
        <taxon>Araneomorphae</taxon>
        <taxon>Entelegynae</taxon>
        <taxon>Araneoidea</taxon>
        <taxon>Nephilidae</taxon>
        <taxon>Nephila</taxon>
    </lineage>
</organism>
<sequence>MVSFISSPCPGKLSATLILIDGAATSFSRQIRITLCDSFFVCKKHCAGRHSFSTVCSLKKKCMNIQHVRKWYREYKDGHTDVHDEQRSRKPSISDEMIVKVQEALLNDRGVMVRDNCKMISDIRKSCIYKIWTDHLGYA</sequence>
<dbReference type="EMBL" id="BMAW01056954">
    <property type="protein sequence ID" value="GFT08469.1"/>
    <property type="molecule type" value="Genomic_DNA"/>
</dbReference>
<comment type="caution">
    <text evidence="1">The sequence shown here is derived from an EMBL/GenBank/DDBJ whole genome shotgun (WGS) entry which is preliminary data.</text>
</comment>
<evidence type="ECO:0000313" key="2">
    <source>
        <dbReference type="Proteomes" id="UP000887013"/>
    </source>
</evidence>
<name>A0A8X6ND21_NEPPI</name>